<name>A0A941FCS0_9ACTN</name>
<keyword evidence="1" id="KW-0472">Membrane</keyword>
<proteinExistence type="predicted"/>
<keyword evidence="1" id="KW-0812">Transmembrane</keyword>
<organism evidence="2 3">
    <name type="scientific">Streptomyces tuirus</name>
    <dbReference type="NCBI Taxonomy" id="68278"/>
    <lineage>
        <taxon>Bacteria</taxon>
        <taxon>Bacillati</taxon>
        <taxon>Actinomycetota</taxon>
        <taxon>Actinomycetes</taxon>
        <taxon>Kitasatosporales</taxon>
        <taxon>Streptomycetaceae</taxon>
        <taxon>Streptomyces</taxon>
    </lineage>
</organism>
<feature type="transmembrane region" description="Helical" evidence="1">
    <location>
        <begin position="33"/>
        <end position="54"/>
    </location>
</feature>
<dbReference type="AlphaFoldDB" id="A0A941FCS0"/>
<comment type="caution">
    <text evidence="2">The sequence shown here is derived from an EMBL/GenBank/DDBJ whole genome shotgun (WGS) entry which is preliminary data.</text>
</comment>
<sequence length="65" mass="6308">MNAARQIGGAVGLAALVTLAADTAGTAASYRTVFVAIAAVCTTVAALAFALPALHRPEAAGAPDQ</sequence>
<protein>
    <recommendedName>
        <fullName evidence="4">Major facilitator superfamily (MFS) profile domain-containing protein</fullName>
    </recommendedName>
</protein>
<evidence type="ECO:0000256" key="1">
    <source>
        <dbReference type="SAM" id="Phobius"/>
    </source>
</evidence>
<reference evidence="2 3" key="1">
    <citation type="submission" date="2021-04" db="EMBL/GenBank/DDBJ databases">
        <title>Characterization of the biosynthetic gene cluster of new lipopeptides with antitumor activity in the genome of the marine Streptomyces PHM034.</title>
        <authorList>
            <person name="Ceniceros A."/>
            <person name="Canedo L."/>
            <person name="Mendez C."/>
            <person name="Olano C."/>
            <person name="Schleissner C."/>
            <person name="Cuevas C."/>
            <person name="De La Calle F."/>
            <person name="Salas J.A."/>
        </authorList>
    </citation>
    <scope>NUCLEOTIDE SEQUENCE [LARGE SCALE GENOMIC DNA]</scope>
    <source>
        <strain evidence="2 3">PHM034</strain>
    </source>
</reference>
<accession>A0A941FCS0</accession>
<evidence type="ECO:0000313" key="2">
    <source>
        <dbReference type="EMBL" id="MBR8640414.1"/>
    </source>
</evidence>
<keyword evidence="3" id="KW-1185">Reference proteome</keyword>
<keyword evidence="1" id="KW-1133">Transmembrane helix</keyword>
<dbReference type="EMBL" id="JAGTPG010000002">
    <property type="protein sequence ID" value="MBR8640414.1"/>
    <property type="molecule type" value="Genomic_DNA"/>
</dbReference>
<gene>
    <name evidence="2" type="ORF">KEF29_16735</name>
</gene>
<evidence type="ECO:0008006" key="4">
    <source>
        <dbReference type="Google" id="ProtNLM"/>
    </source>
</evidence>
<dbReference type="Proteomes" id="UP000682308">
    <property type="component" value="Unassembled WGS sequence"/>
</dbReference>
<evidence type="ECO:0000313" key="3">
    <source>
        <dbReference type="Proteomes" id="UP000682308"/>
    </source>
</evidence>